<name>A0A1Y1Z304_9PLEO</name>
<gene>
    <name evidence="2" type="ORF">BCR34DRAFT_572518</name>
</gene>
<evidence type="ECO:0000313" key="2">
    <source>
        <dbReference type="EMBL" id="ORY04671.1"/>
    </source>
</evidence>
<feature type="transmembrane region" description="Helical" evidence="1">
    <location>
        <begin position="58"/>
        <end position="80"/>
    </location>
</feature>
<keyword evidence="3" id="KW-1185">Reference proteome</keyword>
<feature type="transmembrane region" description="Helical" evidence="1">
    <location>
        <begin position="92"/>
        <end position="114"/>
    </location>
</feature>
<sequence>MASYVRLFHKPYAKVDPNTWLFLIGTNWAAIDFFRHISLVSREGPTAEIEKAAGTIGASLTILFWGNVYALLQLVVVIVMGHRRRDPLNQRVVTLLLSFILPSLAQSKAFWMGFQNDQLHMGRLAINRIPFLY</sequence>
<evidence type="ECO:0000313" key="3">
    <source>
        <dbReference type="Proteomes" id="UP000193144"/>
    </source>
</evidence>
<protein>
    <submittedName>
        <fullName evidence="2">Uncharacterized protein</fullName>
    </submittedName>
</protein>
<dbReference type="Proteomes" id="UP000193144">
    <property type="component" value="Unassembled WGS sequence"/>
</dbReference>
<dbReference type="AlphaFoldDB" id="A0A1Y1Z304"/>
<keyword evidence="1" id="KW-0812">Transmembrane</keyword>
<dbReference type="EMBL" id="MCFA01000133">
    <property type="protein sequence ID" value="ORY04671.1"/>
    <property type="molecule type" value="Genomic_DNA"/>
</dbReference>
<organism evidence="2 3">
    <name type="scientific">Clohesyomyces aquaticus</name>
    <dbReference type="NCBI Taxonomy" id="1231657"/>
    <lineage>
        <taxon>Eukaryota</taxon>
        <taxon>Fungi</taxon>
        <taxon>Dikarya</taxon>
        <taxon>Ascomycota</taxon>
        <taxon>Pezizomycotina</taxon>
        <taxon>Dothideomycetes</taxon>
        <taxon>Pleosporomycetidae</taxon>
        <taxon>Pleosporales</taxon>
        <taxon>Lindgomycetaceae</taxon>
        <taxon>Clohesyomyces</taxon>
    </lineage>
</organism>
<accession>A0A1Y1Z304</accession>
<evidence type="ECO:0000256" key="1">
    <source>
        <dbReference type="SAM" id="Phobius"/>
    </source>
</evidence>
<reference evidence="2 3" key="1">
    <citation type="submission" date="2016-07" db="EMBL/GenBank/DDBJ databases">
        <title>Pervasive Adenine N6-methylation of Active Genes in Fungi.</title>
        <authorList>
            <consortium name="DOE Joint Genome Institute"/>
            <person name="Mondo S.J."/>
            <person name="Dannebaum R.O."/>
            <person name="Kuo R.C."/>
            <person name="Labutti K."/>
            <person name="Haridas S."/>
            <person name="Kuo A."/>
            <person name="Salamov A."/>
            <person name="Ahrendt S.R."/>
            <person name="Lipzen A."/>
            <person name="Sullivan W."/>
            <person name="Andreopoulos W.B."/>
            <person name="Clum A."/>
            <person name="Lindquist E."/>
            <person name="Daum C."/>
            <person name="Ramamoorthy G.K."/>
            <person name="Gryganskyi A."/>
            <person name="Culley D."/>
            <person name="Magnuson J.K."/>
            <person name="James T.Y."/>
            <person name="O'Malley M.A."/>
            <person name="Stajich J.E."/>
            <person name="Spatafora J.W."/>
            <person name="Visel A."/>
            <person name="Grigoriev I.V."/>
        </authorList>
    </citation>
    <scope>NUCLEOTIDE SEQUENCE [LARGE SCALE GENOMIC DNA]</scope>
    <source>
        <strain evidence="2 3">CBS 115471</strain>
    </source>
</reference>
<keyword evidence="1" id="KW-0472">Membrane</keyword>
<feature type="transmembrane region" description="Helical" evidence="1">
    <location>
        <begin position="20"/>
        <end position="38"/>
    </location>
</feature>
<proteinExistence type="predicted"/>
<dbReference type="OrthoDB" id="3550824at2759"/>
<comment type="caution">
    <text evidence="2">The sequence shown here is derived from an EMBL/GenBank/DDBJ whole genome shotgun (WGS) entry which is preliminary data.</text>
</comment>
<keyword evidence="1" id="KW-1133">Transmembrane helix</keyword>